<dbReference type="Gene3D" id="3.10.580.10">
    <property type="entry name" value="CBS-domain"/>
    <property type="match status" value="1"/>
</dbReference>
<dbReference type="EMBL" id="BJXX01000072">
    <property type="protein sequence ID" value="GEN34321.1"/>
    <property type="molecule type" value="Genomic_DNA"/>
</dbReference>
<name>A0A511V820_9BACL</name>
<dbReference type="OrthoDB" id="9802114at2"/>
<dbReference type="CDD" id="cd04584">
    <property type="entry name" value="CBS_pair_AcuB_like"/>
    <property type="match status" value="1"/>
</dbReference>
<dbReference type="PANTHER" id="PTHR43080">
    <property type="entry name" value="CBS DOMAIN-CONTAINING PROTEIN CBSX3, MITOCHONDRIAL"/>
    <property type="match status" value="1"/>
</dbReference>
<protein>
    <recommendedName>
        <fullName evidence="3">CBS domain-containing protein</fullName>
    </recommendedName>
</protein>
<dbReference type="InterPro" id="IPR000644">
    <property type="entry name" value="CBS_dom"/>
</dbReference>
<accession>A0A511V820</accession>
<organism evidence="4 5">
    <name type="scientific">Aneurinibacillus danicus</name>
    <dbReference type="NCBI Taxonomy" id="267746"/>
    <lineage>
        <taxon>Bacteria</taxon>
        <taxon>Bacillati</taxon>
        <taxon>Bacillota</taxon>
        <taxon>Bacilli</taxon>
        <taxon>Bacillales</taxon>
        <taxon>Paenibacillaceae</taxon>
        <taxon>Aneurinibacillus group</taxon>
        <taxon>Aneurinibacillus</taxon>
    </lineage>
</organism>
<dbReference type="InterPro" id="IPR046342">
    <property type="entry name" value="CBS_dom_sf"/>
</dbReference>
<feature type="domain" description="CBS" evidence="3">
    <location>
        <begin position="77"/>
        <end position="132"/>
    </location>
</feature>
<dbReference type="PROSITE" id="PS51371">
    <property type="entry name" value="CBS"/>
    <property type="match status" value="2"/>
</dbReference>
<dbReference type="Pfam" id="PF00571">
    <property type="entry name" value="CBS"/>
    <property type="match status" value="2"/>
</dbReference>
<sequence length="136" mass="15413">MGDALVMRVKDLMTPDVITITPATPIQEAERIMKDRNIRRLIVVEQNKAVGIIVHREMMISLHSPTILKETPVEWIMTKNLITIAPDAPITEAIQTMRKHKINSLPVVENEQLVGIITVVDLLHELARRLEIDQAI</sequence>
<comment type="caution">
    <text evidence="4">The sequence shown here is derived from an EMBL/GenBank/DDBJ whole genome shotgun (WGS) entry which is preliminary data.</text>
</comment>
<reference evidence="4 5" key="1">
    <citation type="submission" date="2019-07" db="EMBL/GenBank/DDBJ databases">
        <title>Whole genome shotgun sequence of Aneurinibacillus danicus NBRC 102444.</title>
        <authorList>
            <person name="Hosoyama A."/>
            <person name="Uohara A."/>
            <person name="Ohji S."/>
            <person name="Ichikawa N."/>
        </authorList>
    </citation>
    <scope>NUCLEOTIDE SEQUENCE [LARGE SCALE GENOMIC DNA]</scope>
    <source>
        <strain evidence="4 5">NBRC 102444</strain>
    </source>
</reference>
<evidence type="ECO:0000256" key="2">
    <source>
        <dbReference type="PROSITE-ProRule" id="PRU00703"/>
    </source>
</evidence>
<evidence type="ECO:0000313" key="4">
    <source>
        <dbReference type="EMBL" id="GEN34321.1"/>
    </source>
</evidence>
<dbReference type="SUPFAM" id="SSF54631">
    <property type="entry name" value="CBS-domain pair"/>
    <property type="match status" value="1"/>
</dbReference>
<dbReference type="SMART" id="SM00116">
    <property type="entry name" value="CBS"/>
    <property type="match status" value="2"/>
</dbReference>
<evidence type="ECO:0000313" key="5">
    <source>
        <dbReference type="Proteomes" id="UP000321157"/>
    </source>
</evidence>
<dbReference type="PANTHER" id="PTHR43080:SF2">
    <property type="entry name" value="CBS DOMAIN-CONTAINING PROTEIN"/>
    <property type="match status" value="1"/>
</dbReference>
<keyword evidence="5" id="KW-1185">Reference proteome</keyword>
<dbReference type="InterPro" id="IPR051257">
    <property type="entry name" value="Diverse_CBS-Domain"/>
</dbReference>
<dbReference type="AlphaFoldDB" id="A0A511V820"/>
<gene>
    <name evidence="4" type="ORF">ADA01nite_17810</name>
</gene>
<feature type="domain" description="CBS" evidence="3">
    <location>
        <begin position="13"/>
        <end position="70"/>
    </location>
</feature>
<proteinExistence type="predicted"/>
<evidence type="ECO:0000256" key="1">
    <source>
        <dbReference type="ARBA" id="ARBA00023122"/>
    </source>
</evidence>
<keyword evidence="1 2" id="KW-0129">CBS domain</keyword>
<evidence type="ECO:0000259" key="3">
    <source>
        <dbReference type="PROSITE" id="PS51371"/>
    </source>
</evidence>
<dbReference type="Proteomes" id="UP000321157">
    <property type="component" value="Unassembled WGS sequence"/>
</dbReference>